<protein>
    <recommendedName>
        <fullName evidence="4">Lipoprotein</fullName>
    </recommendedName>
</protein>
<dbReference type="Proteomes" id="UP001597549">
    <property type="component" value="Unassembled WGS sequence"/>
</dbReference>
<sequence length="182" mass="20949">MKKLFLLLLLIPLLAFKCEGEEPCFPTIKQIYKPNLITVENLQTTYNLGDIIWFNSTLDRNQTFENPTETIDLFSYPLEYSWGVQFYRSSVYNSEIYLCLDSTTTEITNGSINNCNLFEYEKVGDVLKSRVGIKILETGVYKINLYKIATFRNEGLNCDDKGLDISTTLSNNNQQTINFTVE</sequence>
<keyword evidence="1" id="KW-0732">Signal</keyword>
<accession>A0ABW5Z9M1</accession>
<gene>
    <name evidence="2" type="ORF">ACFSX9_11450</name>
</gene>
<organism evidence="2 3">
    <name type="scientific">Flavobacterium ardleyense</name>
    <dbReference type="NCBI Taxonomy" id="2038737"/>
    <lineage>
        <taxon>Bacteria</taxon>
        <taxon>Pseudomonadati</taxon>
        <taxon>Bacteroidota</taxon>
        <taxon>Flavobacteriia</taxon>
        <taxon>Flavobacteriales</taxon>
        <taxon>Flavobacteriaceae</taxon>
        <taxon>Flavobacterium</taxon>
    </lineage>
</organism>
<evidence type="ECO:0000256" key="1">
    <source>
        <dbReference type="SAM" id="SignalP"/>
    </source>
</evidence>
<reference evidence="3" key="1">
    <citation type="journal article" date="2019" name="Int. J. Syst. Evol. Microbiol.">
        <title>The Global Catalogue of Microorganisms (GCM) 10K type strain sequencing project: providing services to taxonomists for standard genome sequencing and annotation.</title>
        <authorList>
            <consortium name="The Broad Institute Genomics Platform"/>
            <consortium name="The Broad Institute Genome Sequencing Center for Infectious Disease"/>
            <person name="Wu L."/>
            <person name="Ma J."/>
        </authorList>
    </citation>
    <scope>NUCLEOTIDE SEQUENCE [LARGE SCALE GENOMIC DNA]</scope>
    <source>
        <strain evidence="3">KCTC 52644</strain>
    </source>
</reference>
<keyword evidence="3" id="KW-1185">Reference proteome</keyword>
<name>A0ABW5Z9M1_9FLAO</name>
<comment type="caution">
    <text evidence="2">The sequence shown here is derived from an EMBL/GenBank/DDBJ whole genome shotgun (WGS) entry which is preliminary data.</text>
</comment>
<dbReference type="RefSeq" id="WP_379807763.1">
    <property type="nucleotide sequence ID" value="NZ_JBHUOL010000018.1"/>
</dbReference>
<feature type="signal peptide" evidence="1">
    <location>
        <begin position="1"/>
        <end position="17"/>
    </location>
</feature>
<evidence type="ECO:0000313" key="3">
    <source>
        <dbReference type="Proteomes" id="UP001597549"/>
    </source>
</evidence>
<proteinExistence type="predicted"/>
<dbReference type="EMBL" id="JBHUOL010000018">
    <property type="protein sequence ID" value="MFD2909342.1"/>
    <property type="molecule type" value="Genomic_DNA"/>
</dbReference>
<evidence type="ECO:0008006" key="4">
    <source>
        <dbReference type="Google" id="ProtNLM"/>
    </source>
</evidence>
<evidence type="ECO:0000313" key="2">
    <source>
        <dbReference type="EMBL" id="MFD2909342.1"/>
    </source>
</evidence>
<feature type="chain" id="PRO_5045616098" description="Lipoprotein" evidence="1">
    <location>
        <begin position="18"/>
        <end position="182"/>
    </location>
</feature>